<accession>A0A2C9D2K6</accession>
<name>A0A2C9D2K6_9HYPH</name>
<evidence type="ECO:0000313" key="4">
    <source>
        <dbReference type="Proteomes" id="UP000223606"/>
    </source>
</evidence>
<dbReference type="Gene3D" id="1.10.101.10">
    <property type="entry name" value="PGBD-like superfamily/PGBD"/>
    <property type="match status" value="1"/>
</dbReference>
<organism evidence="3 4">
    <name type="scientific">Hartmannibacter diazotrophicus</name>
    <dbReference type="NCBI Taxonomy" id="1482074"/>
    <lineage>
        <taxon>Bacteria</taxon>
        <taxon>Pseudomonadati</taxon>
        <taxon>Pseudomonadota</taxon>
        <taxon>Alphaproteobacteria</taxon>
        <taxon>Hyphomicrobiales</taxon>
        <taxon>Pleomorphomonadaceae</taxon>
        <taxon>Hartmannibacter</taxon>
    </lineage>
</organism>
<dbReference type="InterPro" id="IPR036366">
    <property type="entry name" value="PGBDSf"/>
</dbReference>
<dbReference type="InterPro" id="IPR036365">
    <property type="entry name" value="PGBD-like_sf"/>
</dbReference>
<sequence length="320" mass="34313">MTFRCLALALAALISMNQASQAEDVSIVSLVVSIGDAGPQADAFQETMRGFGAVTLRADNPKDSELRNQLYRFADEVKRADVGIVLLLAPSVANGQRDFIVPADTNLNRASDLLTRSVPVSAFARAADLAGEGGVVISIPLPAANELPQNVRPSSGTAERQEGMAPIVTVPATSAKQVLTVFQIAKDQETVEFPALLARIETLPGVKSTYNYDRTFWLRSPKEPVAAPEAVQLPAPVAESVAAAPPDAELDVYTLQAIERGVSRNVRRIAQEALNVGGYYQGPIDGVFGDLTRAAIMEWQKQEGAKVTGFLTPDQWQDLQ</sequence>
<dbReference type="OrthoDB" id="8092964at2"/>
<dbReference type="RefSeq" id="WP_099554727.1">
    <property type="nucleotide sequence ID" value="NZ_LT960614.1"/>
</dbReference>
<dbReference type="Proteomes" id="UP000223606">
    <property type="component" value="Chromosome 1"/>
</dbReference>
<feature type="chain" id="PRO_5012677329" evidence="1">
    <location>
        <begin position="23"/>
        <end position="320"/>
    </location>
</feature>
<dbReference type="SUPFAM" id="SSF47090">
    <property type="entry name" value="PGBD-like"/>
    <property type="match status" value="1"/>
</dbReference>
<dbReference type="AlphaFoldDB" id="A0A2C9D2K6"/>
<feature type="signal peptide" evidence="1">
    <location>
        <begin position="1"/>
        <end position="22"/>
    </location>
</feature>
<evidence type="ECO:0000256" key="1">
    <source>
        <dbReference type="SAM" id="SignalP"/>
    </source>
</evidence>
<keyword evidence="1" id="KW-0732">Signal</keyword>
<dbReference type="Pfam" id="PF01471">
    <property type="entry name" value="PG_binding_1"/>
    <property type="match status" value="1"/>
</dbReference>
<evidence type="ECO:0000259" key="2">
    <source>
        <dbReference type="Pfam" id="PF01471"/>
    </source>
</evidence>
<protein>
    <submittedName>
        <fullName evidence="3">His-Xaa-Ser repeat protein HxsA</fullName>
    </submittedName>
</protein>
<feature type="domain" description="Peptidoglycan binding-like" evidence="2">
    <location>
        <begin position="267"/>
        <end position="317"/>
    </location>
</feature>
<gene>
    <name evidence="3" type="ORF">HDIA_0878</name>
</gene>
<proteinExistence type="predicted"/>
<dbReference type="EMBL" id="LT960614">
    <property type="protein sequence ID" value="SON54419.1"/>
    <property type="molecule type" value="Genomic_DNA"/>
</dbReference>
<dbReference type="KEGG" id="hdi:HDIA_0878"/>
<reference evidence="4" key="1">
    <citation type="submission" date="2017-09" db="EMBL/GenBank/DDBJ databases">
        <title>Genome sequence of Nannocystis excedens DSM 71.</title>
        <authorList>
            <person name="Blom J."/>
        </authorList>
    </citation>
    <scope>NUCLEOTIDE SEQUENCE [LARGE SCALE GENOMIC DNA]</scope>
    <source>
        <strain evidence="4">type strain: E19</strain>
    </source>
</reference>
<dbReference type="InterPro" id="IPR002477">
    <property type="entry name" value="Peptidoglycan-bd-like"/>
</dbReference>
<keyword evidence="4" id="KW-1185">Reference proteome</keyword>
<evidence type="ECO:0000313" key="3">
    <source>
        <dbReference type="EMBL" id="SON54419.1"/>
    </source>
</evidence>